<dbReference type="Gene3D" id="2.40.420.20">
    <property type="match status" value="1"/>
</dbReference>
<dbReference type="Gene3D" id="2.40.30.170">
    <property type="match status" value="1"/>
</dbReference>
<name>A0ABX1X203_9BACT</name>
<evidence type="ECO:0000259" key="7">
    <source>
        <dbReference type="Pfam" id="PF25954"/>
    </source>
</evidence>
<reference evidence="9 10" key="1">
    <citation type="submission" date="2018-12" db="EMBL/GenBank/DDBJ databases">
        <title>Marinifilum JC070 sp. nov., a marine bacterium isolated from Yongle Blue Hole in the South China Sea.</title>
        <authorList>
            <person name="Fu T."/>
        </authorList>
    </citation>
    <scope>NUCLEOTIDE SEQUENCE [LARGE SCALE GENOMIC DNA]</scope>
    <source>
        <strain evidence="9 10">JC070</strain>
    </source>
</reference>
<dbReference type="SUPFAM" id="SSF111369">
    <property type="entry name" value="HlyD-like secretion proteins"/>
    <property type="match status" value="1"/>
</dbReference>
<dbReference type="Pfam" id="PF25876">
    <property type="entry name" value="HH_MFP_RND"/>
    <property type="match status" value="1"/>
</dbReference>
<dbReference type="PANTHER" id="PTHR30469:SF20">
    <property type="entry name" value="EFFLUX RND TRANSPORTER PERIPLASMIC ADAPTOR SUBUNIT"/>
    <property type="match status" value="1"/>
</dbReference>
<dbReference type="InterPro" id="IPR006143">
    <property type="entry name" value="RND_pump_MFP"/>
</dbReference>
<comment type="subcellular location">
    <subcellularLocation>
        <location evidence="1">Cell envelope</location>
    </subcellularLocation>
</comment>
<comment type="caution">
    <text evidence="9">The sequence shown here is derived from an EMBL/GenBank/DDBJ whole genome shotgun (WGS) entry which is preliminary data.</text>
</comment>
<dbReference type="PROSITE" id="PS51257">
    <property type="entry name" value="PROKAR_LIPOPROTEIN"/>
    <property type="match status" value="1"/>
</dbReference>
<keyword evidence="4" id="KW-0175">Coiled coil</keyword>
<feature type="domain" description="CusB-like beta-barrel" evidence="7">
    <location>
        <begin position="202"/>
        <end position="273"/>
    </location>
</feature>
<feature type="coiled-coil region" evidence="4">
    <location>
        <begin position="95"/>
        <end position="160"/>
    </location>
</feature>
<keyword evidence="3" id="KW-0813">Transport</keyword>
<organism evidence="9 10">
    <name type="scientific">Marinifilum caeruleilacunae</name>
    <dbReference type="NCBI Taxonomy" id="2499076"/>
    <lineage>
        <taxon>Bacteria</taxon>
        <taxon>Pseudomonadati</taxon>
        <taxon>Bacteroidota</taxon>
        <taxon>Bacteroidia</taxon>
        <taxon>Marinilabiliales</taxon>
        <taxon>Marinifilaceae</taxon>
    </lineage>
</organism>
<proteinExistence type="inferred from homology"/>
<dbReference type="Gene3D" id="2.40.50.100">
    <property type="match status" value="1"/>
</dbReference>
<evidence type="ECO:0000256" key="4">
    <source>
        <dbReference type="SAM" id="Coils"/>
    </source>
</evidence>
<protein>
    <submittedName>
        <fullName evidence="9">Efflux RND transporter periplasmic adaptor subunit</fullName>
    </submittedName>
</protein>
<dbReference type="Gene3D" id="1.10.287.470">
    <property type="entry name" value="Helix hairpin bin"/>
    <property type="match status" value="1"/>
</dbReference>
<evidence type="ECO:0000259" key="6">
    <source>
        <dbReference type="Pfam" id="PF25917"/>
    </source>
</evidence>
<feature type="domain" description="Multidrug resistance protein MdtA-like C-terminal permuted SH3" evidence="8">
    <location>
        <begin position="285"/>
        <end position="346"/>
    </location>
</feature>
<dbReference type="PANTHER" id="PTHR30469">
    <property type="entry name" value="MULTIDRUG RESISTANCE PROTEIN MDTA"/>
    <property type="match status" value="1"/>
</dbReference>
<dbReference type="NCBIfam" id="TIGR01730">
    <property type="entry name" value="RND_mfp"/>
    <property type="match status" value="1"/>
</dbReference>
<evidence type="ECO:0000256" key="1">
    <source>
        <dbReference type="ARBA" id="ARBA00004196"/>
    </source>
</evidence>
<gene>
    <name evidence="9" type="ORF">ELS83_20180</name>
</gene>
<evidence type="ECO:0000259" key="8">
    <source>
        <dbReference type="Pfam" id="PF25967"/>
    </source>
</evidence>
<dbReference type="Pfam" id="PF25967">
    <property type="entry name" value="RND-MFP_C"/>
    <property type="match status" value="1"/>
</dbReference>
<feature type="domain" description="Multidrug resistance protein MdtA-like barrel-sandwich hybrid" evidence="6">
    <location>
        <begin position="61"/>
        <end position="189"/>
    </location>
</feature>
<dbReference type="RefSeq" id="WP_171597384.1">
    <property type="nucleotide sequence ID" value="NZ_RZNH01000053.1"/>
</dbReference>
<dbReference type="InterPro" id="IPR058625">
    <property type="entry name" value="MdtA-like_BSH"/>
</dbReference>
<dbReference type="InterPro" id="IPR058627">
    <property type="entry name" value="MdtA-like_C"/>
</dbReference>
<dbReference type="InterPro" id="IPR058624">
    <property type="entry name" value="MdtA-like_HH"/>
</dbReference>
<dbReference type="Proteomes" id="UP000732105">
    <property type="component" value="Unassembled WGS sequence"/>
</dbReference>
<evidence type="ECO:0000259" key="5">
    <source>
        <dbReference type="Pfam" id="PF25876"/>
    </source>
</evidence>
<comment type="similarity">
    <text evidence="2">Belongs to the membrane fusion protein (MFP) (TC 8.A.1) family.</text>
</comment>
<keyword evidence="10" id="KW-1185">Reference proteome</keyword>
<evidence type="ECO:0000256" key="2">
    <source>
        <dbReference type="ARBA" id="ARBA00009477"/>
    </source>
</evidence>
<dbReference type="EMBL" id="RZNH01000053">
    <property type="protein sequence ID" value="NOU62123.1"/>
    <property type="molecule type" value="Genomic_DNA"/>
</dbReference>
<evidence type="ECO:0000256" key="3">
    <source>
        <dbReference type="ARBA" id="ARBA00022448"/>
    </source>
</evidence>
<dbReference type="InterPro" id="IPR058792">
    <property type="entry name" value="Beta-barrel_RND_2"/>
</dbReference>
<sequence length="360" mass="39596">MKTYLSFFLLTLSIISCKETDKKLPAVKPVKYEKIDYSRGKQEQTFPGVVKAEYETKLSFKVGGTLNAVNIKLGQKIQKNQLLSSIDPIDYIVQAEQAKAEKRKAESQLVNARSVFERIEKLYENNSVSLNDYDDAKLGLASAESQFKAASKQLEAANNQVNYTKLYAPMDGIITQVNVESNESVGEGQIIAVMNSETDPEIEVGVPEVSINKLKKGKEVSIVLPSIPDQKFKGQIKKVGFASGASSTFPVVVSINTSKIEIRPGMAADVTFKLGNEDNEISPKIVAPFAAVGEDVSGNYVFVLKKASNSNYRVEKRTVQLGEILPEGFEVIKGLQKNELVAIAGLRFLQDNMEVCLLEN</sequence>
<dbReference type="Pfam" id="PF25917">
    <property type="entry name" value="BSH_RND"/>
    <property type="match status" value="1"/>
</dbReference>
<accession>A0ABX1X203</accession>
<evidence type="ECO:0000313" key="9">
    <source>
        <dbReference type="EMBL" id="NOU62123.1"/>
    </source>
</evidence>
<dbReference type="Pfam" id="PF25954">
    <property type="entry name" value="Beta-barrel_RND_2"/>
    <property type="match status" value="1"/>
</dbReference>
<evidence type="ECO:0000313" key="10">
    <source>
        <dbReference type="Proteomes" id="UP000732105"/>
    </source>
</evidence>
<feature type="domain" description="Multidrug resistance protein MdtA-like alpha-helical hairpin" evidence="5">
    <location>
        <begin position="95"/>
        <end position="164"/>
    </location>
</feature>